<sequence length="668" mass="68730">MSTATEWPQAEVLLSAEGHAHVIFEGVEADLSKSTPKEARAAVVTHLSHRARALGHPISTTITEPAGSWRIAVYPDGTIITEGALTPSTSSKSSRLSRPGTTRGTTRGTATPRMRTRPSVPAQPTQPAEPTQPTRSTPLPQTRRRQRTAPAPNSDTPQTAGIRLPPGLLPRTDAAEGRTAPRRHRAEPAPAPAPSPASAASPAAPAPPYASSAAPHSAPSAPAPAPAAPQVRRSSLIAPRSASSAAAAEAPSAPTSPISQPSPPSPASPASPTSPTRPAAQAAAPDAPGASHAMLDTPYSLSDSPSDGAHPPTAAPASPASAQPATSALSPATLATPYSPSTTNPPTSATPASPGNMPPDPREQARSTSLLTEITNEAPAATGLRGALNQFGLHLGPTERERAERADAAAVSQHWAGPRTIAVVNGKGGATKTPTAILLSAIFARYGGAGVIAYDNNSTRGTLGWRTQQGPHDATVIDLLPHVGHLLSPQAQAAEISGFVHHQREDRYDVLRSRPEVLADAKPGDADSFDAIHSVLTKYYRLVVIDSGNDESSPQWRAMIARADAIVVPTTTRPDHAESARLLLAELAGANAHAARLAENALVVVSQGSKGEPEPSQLVSTFQGIARAAVGIPYDPAMAGRPLILDSLAPPARRAWLRAGTALAMGLA</sequence>
<comment type="caution">
    <text evidence="2">The sequence shown here is derived from an EMBL/GenBank/DDBJ whole genome shotgun (WGS) entry which is preliminary data.</text>
</comment>
<evidence type="ECO:0000313" key="2">
    <source>
        <dbReference type="EMBL" id="EJF44610.1"/>
    </source>
</evidence>
<dbReference type="Proteomes" id="UP000002941">
    <property type="component" value="Unassembled WGS sequence"/>
</dbReference>
<evidence type="ECO:0008006" key="4">
    <source>
        <dbReference type="Google" id="ProtNLM"/>
    </source>
</evidence>
<proteinExistence type="predicted"/>
<feature type="compositionally biased region" description="Pro residues" evidence="1">
    <location>
        <begin position="260"/>
        <end position="269"/>
    </location>
</feature>
<dbReference type="eggNOG" id="COG0455">
    <property type="taxonomic scope" value="Bacteria"/>
</dbReference>
<dbReference type="InterPro" id="IPR027417">
    <property type="entry name" value="P-loop_NTPase"/>
</dbReference>
<accession>J1HFR2</accession>
<evidence type="ECO:0000313" key="3">
    <source>
        <dbReference type="Proteomes" id="UP000002941"/>
    </source>
</evidence>
<name>J1HFR2_9ACTO</name>
<feature type="compositionally biased region" description="Low complexity" evidence="1">
    <location>
        <begin position="85"/>
        <end position="113"/>
    </location>
</feature>
<keyword evidence="3" id="KW-1185">Reference proteome</keyword>
<feature type="compositionally biased region" description="Low complexity" evidence="1">
    <location>
        <begin position="309"/>
        <end position="354"/>
    </location>
</feature>
<dbReference type="Gene3D" id="3.40.50.300">
    <property type="entry name" value="P-loop containing nucleotide triphosphate hydrolases"/>
    <property type="match status" value="1"/>
</dbReference>
<dbReference type="AlphaFoldDB" id="J1HFR2"/>
<reference evidence="2 3" key="1">
    <citation type="submission" date="2012-05" db="EMBL/GenBank/DDBJ databases">
        <authorList>
            <person name="Harkins D.M."/>
            <person name="Madupu R."/>
            <person name="Durkin A.S."/>
            <person name="Torralba M."/>
            <person name="Methe B."/>
            <person name="Sutton G.G."/>
            <person name="Nelson K.E."/>
        </authorList>
    </citation>
    <scope>NUCLEOTIDE SEQUENCE [LARGE SCALE GENOMIC DNA]</scope>
    <source>
        <strain evidence="2 3">F0489</strain>
    </source>
</reference>
<gene>
    <name evidence="2" type="ORF">HMPREF1318_2305</name>
</gene>
<organism evidence="2 3">
    <name type="scientific">Actinomyces massiliensis F0489</name>
    <dbReference type="NCBI Taxonomy" id="1125718"/>
    <lineage>
        <taxon>Bacteria</taxon>
        <taxon>Bacillati</taxon>
        <taxon>Actinomycetota</taxon>
        <taxon>Actinomycetes</taxon>
        <taxon>Actinomycetales</taxon>
        <taxon>Actinomycetaceae</taxon>
        <taxon>Actinomyces</taxon>
    </lineage>
</organism>
<feature type="compositionally biased region" description="Low complexity" evidence="1">
    <location>
        <begin position="122"/>
        <end position="141"/>
    </location>
</feature>
<dbReference type="EMBL" id="AKFT01000107">
    <property type="protein sequence ID" value="EJF44610.1"/>
    <property type="molecule type" value="Genomic_DNA"/>
</dbReference>
<feature type="region of interest" description="Disordered" evidence="1">
    <location>
        <begin position="83"/>
        <end position="367"/>
    </location>
</feature>
<dbReference type="PATRIC" id="fig|1125718.3.peg.1384"/>
<protein>
    <recommendedName>
        <fullName evidence="4">AAA domain protein</fullName>
    </recommendedName>
</protein>
<evidence type="ECO:0000256" key="1">
    <source>
        <dbReference type="SAM" id="MobiDB-lite"/>
    </source>
</evidence>
<feature type="compositionally biased region" description="Low complexity" evidence="1">
    <location>
        <begin position="234"/>
        <end position="259"/>
    </location>
</feature>
<feature type="compositionally biased region" description="Low complexity" evidence="1">
    <location>
        <begin position="270"/>
        <end position="293"/>
    </location>
</feature>
<feature type="compositionally biased region" description="Low complexity" evidence="1">
    <location>
        <begin position="196"/>
        <end position="220"/>
    </location>
</feature>
<dbReference type="SUPFAM" id="SSF52540">
    <property type="entry name" value="P-loop containing nucleoside triphosphate hydrolases"/>
    <property type="match status" value="1"/>
</dbReference>